<dbReference type="SMART" id="SM00256">
    <property type="entry name" value="FBOX"/>
    <property type="match status" value="1"/>
</dbReference>
<proteinExistence type="predicted"/>
<feature type="region of interest" description="Disordered" evidence="1">
    <location>
        <begin position="1"/>
        <end position="39"/>
    </location>
</feature>
<dbReference type="EnsemblPlants" id="EMT02859">
    <property type="protein sequence ID" value="EMT02859"/>
    <property type="gene ID" value="F775_06866"/>
</dbReference>
<dbReference type="Pfam" id="PF23622">
    <property type="entry name" value="LRR_At1g61320_AtMIF1"/>
    <property type="match status" value="1"/>
</dbReference>
<dbReference type="PANTHER" id="PTHR34145">
    <property type="entry name" value="OS02G0105600 PROTEIN"/>
    <property type="match status" value="1"/>
</dbReference>
<dbReference type="ExpressionAtlas" id="N1QSG2">
    <property type="expression patterns" value="baseline"/>
</dbReference>
<dbReference type="SUPFAM" id="SSF52047">
    <property type="entry name" value="RNI-like"/>
    <property type="match status" value="1"/>
</dbReference>
<dbReference type="Gene3D" id="3.80.10.10">
    <property type="entry name" value="Ribonuclease Inhibitor"/>
    <property type="match status" value="1"/>
</dbReference>
<dbReference type="InterPro" id="IPR001810">
    <property type="entry name" value="F-box_dom"/>
</dbReference>
<reference evidence="2" key="1">
    <citation type="submission" date="2015-06" db="UniProtKB">
        <authorList>
            <consortium name="EnsemblPlants"/>
        </authorList>
    </citation>
    <scope>IDENTIFICATION</scope>
</reference>
<name>N1QSG2_AEGTA</name>
<feature type="compositionally biased region" description="Basic and acidic residues" evidence="1">
    <location>
        <begin position="1"/>
        <end position="18"/>
    </location>
</feature>
<dbReference type="Pfam" id="PF00646">
    <property type="entry name" value="F-box"/>
    <property type="match status" value="1"/>
</dbReference>
<dbReference type="PROSITE" id="PS50181">
    <property type="entry name" value="FBOX"/>
    <property type="match status" value="1"/>
</dbReference>
<organism evidence="2">
    <name type="scientific">Aegilops tauschii</name>
    <name type="common">Tausch's goatgrass</name>
    <name type="synonym">Aegilops squarrosa</name>
    <dbReference type="NCBI Taxonomy" id="37682"/>
    <lineage>
        <taxon>Eukaryota</taxon>
        <taxon>Viridiplantae</taxon>
        <taxon>Streptophyta</taxon>
        <taxon>Embryophyta</taxon>
        <taxon>Tracheophyta</taxon>
        <taxon>Spermatophyta</taxon>
        <taxon>Magnoliopsida</taxon>
        <taxon>Liliopsida</taxon>
        <taxon>Poales</taxon>
        <taxon>Poaceae</taxon>
        <taxon>BOP clade</taxon>
        <taxon>Pooideae</taxon>
        <taxon>Triticodae</taxon>
        <taxon>Triticeae</taxon>
        <taxon>Triticinae</taxon>
        <taxon>Aegilops</taxon>
    </lineage>
</organism>
<dbReference type="InterPro" id="IPR055357">
    <property type="entry name" value="LRR_At1g61320_AtMIF1"/>
</dbReference>
<dbReference type="SUPFAM" id="SSF81383">
    <property type="entry name" value="F-box domain"/>
    <property type="match status" value="1"/>
</dbReference>
<dbReference type="PANTHER" id="PTHR34145:SF46">
    <property type="entry name" value="OS06G0716467 PROTEIN"/>
    <property type="match status" value="1"/>
</dbReference>
<accession>N1QSG2</accession>
<dbReference type="InterPro" id="IPR036047">
    <property type="entry name" value="F-box-like_dom_sf"/>
</dbReference>
<dbReference type="AlphaFoldDB" id="N1QSG2"/>
<evidence type="ECO:0000256" key="1">
    <source>
        <dbReference type="SAM" id="MobiDB-lite"/>
    </source>
</evidence>
<protein>
    <submittedName>
        <fullName evidence="2">Uncharacterized protein</fullName>
    </submittedName>
</protein>
<sequence>MANWRCRDFERRTDEQRRSSGYAATLSAGRRSGTGGEHAAAGRGVRFYTALLATVYRASRSQSGLFAKRLVKQQPHDGDIIKGASSRSEGRERRGAAGMAGAGEDESAPPPPSALLDQKQPMEETAAAAGKLTRLEHEHGAPDETSFRMEDLPAEVQPVIMSQLPLKEAVRTSIVSRSWRMLWTFHSDLCFDGPTPNDLDSDTDDKFAGQDSTKMKRAKFIETVNSVIQQHSGIGINKFSVRCGMHKEYTDHLDRWIGFATSSKAKIIHFNLKKIYQPFEFHHFPLEALDSQGCSFVQSLFLASVSIKPNSVISGFTILRRLVLEFVKILGDFPGLLAKCSGLEDLEIIGCYGVDNLIVPHKLDKLQHLLIAGMDIQMVEFHATDLAHFEYKGRVIPIVLHGCSKLEKATMKFNGTKALAHTFTAVPSILSVKTLHLQAFISKYAQKLPARQQGMFLHLRHMTCQLIVNSNDPNGDNGILQLANCLDVAPRLETLHLHMLCAISSSFSSGEVAGMRRHDHLKTVFMSGFRCYKAQIELACCILRNASVLEQLIIEPRITDKVWAGDCSEWNTDLGQILPGVCEWAQVTSERFRKVISVVGASHHSE</sequence>
<dbReference type="InterPro" id="IPR053772">
    <property type="entry name" value="At1g61320/At1g61330-like"/>
</dbReference>
<dbReference type="InterPro" id="IPR032675">
    <property type="entry name" value="LRR_dom_sf"/>
</dbReference>
<feature type="region of interest" description="Disordered" evidence="1">
    <location>
        <begin position="77"/>
        <end position="117"/>
    </location>
</feature>
<evidence type="ECO:0000313" key="2">
    <source>
        <dbReference type="EnsemblPlants" id="EMT02859"/>
    </source>
</evidence>